<reference evidence="2" key="1">
    <citation type="journal article" date="2020" name="Stud. Mycol.">
        <title>101 Dothideomycetes genomes: a test case for predicting lifestyles and emergence of pathogens.</title>
        <authorList>
            <person name="Haridas S."/>
            <person name="Albert R."/>
            <person name="Binder M."/>
            <person name="Bloem J."/>
            <person name="Labutti K."/>
            <person name="Salamov A."/>
            <person name="Andreopoulos B."/>
            <person name="Baker S."/>
            <person name="Barry K."/>
            <person name="Bills G."/>
            <person name="Bluhm B."/>
            <person name="Cannon C."/>
            <person name="Castanera R."/>
            <person name="Culley D."/>
            <person name="Daum C."/>
            <person name="Ezra D."/>
            <person name="Gonzalez J."/>
            <person name="Henrissat B."/>
            <person name="Kuo A."/>
            <person name="Liang C."/>
            <person name="Lipzen A."/>
            <person name="Lutzoni F."/>
            <person name="Magnuson J."/>
            <person name="Mondo S."/>
            <person name="Nolan M."/>
            <person name="Ohm R."/>
            <person name="Pangilinan J."/>
            <person name="Park H.-J."/>
            <person name="Ramirez L."/>
            <person name="Alfaro M."/>
            <person name="Sun H."/>
            <person name="Tritt A."/>
            <person name="Yoshinaga Y."/>
            <person name="Zwiers L.-H."/>
            <person name="Turgeon B."/>
            <person name="Goodwin S."/>
            <person name="Spatafora J."/>
            <person name="Crous P."/>
            <person name="Grigoriev I."/>
        </authorList>
    </citation>
    <scope>NUCLEOTIDE SEQUENCE</scope>
    <source>
        <strain evidence="2">CBS 675.92</strain>
    </source>
</reference>
<protein>
    <submittedName>
        <fullName evidence="2">Uncharacterized protein</fullName>
    </submittedName>
</protein>
<keyword evidence="3" id="KW-1185">Reference proteome</keyword>
<feature type="non-terminal residue" evidence="2">
    <location>
        <position position="1"/>
    </location>
</feature>
<gene>
    <name evidence="2" type="ORF">CC80DRAFT_430253</name>
</gene>
<evidence type="ECO:0000256" key="1">
    <source>
        <dbReference type="SAM" id="Phobius"/>
    </source>
</evidence>
<proteinExistence type="predicted"/>
<keyword evidence="1" id="KW-0472">Membrane</keyword>
<keyword evidence="1" id="KW-0812">Transmembrane</keyword>
<evidence type="ECO:0000313" key="3">
    <source>
        <dbReference type="Proteomes" id="UP000800035"/>
    </source>
</evidence>
<evidence type="ECO:0000313" key="2">
    <source>
        <dbReference type="EMBL" id="KAF1949009.1"/>
    </source>
</evidence>
<dbReference type="Proteomes" id="UP000800035">
    <property type="component" value="Unassembled WGS sequence"/>
</dbReference>
<keyword evidence="1" id="KW-1133">Transmembrane helix</keyword>
<dbReference type="EMBL" id="ML977044">
    <property type="protein sequence ID" value="KAF1949009.1"/>
    <property type="molecule type" value="Genomic_DNA"/>
</dbReference>
<name>A0A6A5TBA6_9PLEO</name>
<feature type="transmembrane region" description="Helical" evidence="1">
    <location>
        <begin position="47"/>
        <end position="67"/>
    </location>
</feature>
<organism evidence="2 3">
    <name type="scientific">Byssothecium circinans</name>
    <dbReference type="NCBI Taxonomy" id="147558"/>
    <lineage>
        <taxon>Eukaryota</taxon>
        <taxon>Fungi</taxon>
        <taxon>Dikarya</taxon>
        <taxon>Ascomycota</taxon>
        <taxon>Pezizomycotina</taxon>
        <taxon>Dothideomycetes</taxon>
        <taxon>Pleosporomycetidae</taxon>
        <taxon>Pleosporales</taxon>
        <taxon>Massarineae</taxon>
        <taxon>Massarinaceae</taxon>
        <taxon>Byssothecium</taxon>
    </lineage>
</organism>
<sequence length="74" mass="8450">LEVLLTALISFIFKSVGNQLFSSRLIYFLTMLGINAKANHLRMVKNYLYILTSIVYCIRVLAIEKLLPAACRDK</sequence>
<dbReference type="AlphaFoldDB" id="A0A6A5TBA6"/>
<dbReference type="OrthoDB" id="3943268at2759"/>
<accession>A0A6A5TBA6</accession>